<name>A0A140IDX6_9RHOO</name>
<dbReference type="STRING" id="1134435.AC731_002735"/>
<dbReference type="InterPro" id="IPR030995">
    <property type="entry name" value="SoxZ"/>
</dbReference>
<evidence type="ECO:0000313" key="3">
    <source>
        <dbReference type="Proteomes" id="UP000036902"/>
    </source>
</evidence>
<dbReference type="InterPro" id="IPR013783">
    <property type="entry name" value="Ig-like_fold"/>
</dbReference>
<dbReference type="Proteomes" id="UP000036902">
    <property type="component" value="Chromosome"/>
</dbReference>
<organism evidence="2 3">
    <name type="scientific">Thauera humireducens</name>
    <dbReference type="NCBI Taxonomy" id="1134435"/>
    <lineage>
        <taxon>Bacteria</taxon>
        <taxon>Pseudomonadati</taxon>
        <taxon>Pseudomonadota</taxon>
        <taxon>Betaproteobacteria</taxon>
        <taxon>Rhodocyclales</taxon>
        <taxon>Zoogloeaceae</taxon>
        <taxon>Thauera</taxon>
    </lineage>
</organism>
<feature type="domain" description="Sulphur oxidation protein SoxZ" evidence="1">
    <location>
        <begin position="14"/>
        <end position="100"/>
    </location>
</feature>
<reference evidence="3" key="1">
    <citation type="submission" date="2016-03" db="EMBL/GenBank/DDBJ databases">
        <authorList>
            <person name="Ma C."/>
            <person name="Zhou S."/>
            <person name="Yang G."/>
        </authorList>
    </citation>
    <scope>NUCLEOTIDE SEQUENCE [LARGE SCALE GENOMIC DNA]</scope>
    <source>
        <strain evidence="3">SgZ-1</strain>
    </source>
</reference>
<dbReference type="RefSeq" id="WP_048709091.1">
    <property type="nucleotide sequence ID" value="NZ_CP014646.1"/>
</dbReference>
<dbReference type="EMBL" id="CP014646">
    <property type="protein sequence ID" value="AMO35951.1"/>
    <property type="molecule type" value="Genomic_DNA"/>
</dbReference>
<evidence type="ECO:0000313" key="2">
    <source>
        <dbReference type="EMBL" id="AMO35951.1"/>
    </source>
</evidence>
<protein>
    <recommendedName>
        <fullName evidence="1">Sulphur oxidation protein SoxZ domain-containing protein</fullName>
    </recommendedName>
</protein>
<dbReference type="InterPro" id="IPR014880">
    <property type="entry name" value="SoxZ_dom"/>
</dbReference>
<dbReference type="SUPFAM" id="SSF81296">
    <property type="entry name" value="E set domains"/>
    <property type="match status" value="1"/>
</dbReference>
<proteinExistence type="predicted"/>
<dbReference type="AlphaFoldDB" id="A0A140IDX6"/>
<gene>
    <name evidence="2" type="ORF">AC731_002735</name>
</gene>
<dbReference type="NCBIfam" id="TIGR04490">
    <property type="entry name" value="SoxZ_true"/>
    <property type="match status" value="1"/>
</dbReference>
<dbReference type="Pfam" id="PF08770">
    <property type="entry name" value="SoxZ"/>
    <property type="match status" value="1"/>
</dbReference>
<sequence length="105" mass="11325">MTTPSIKARIQLGDNGVATVRTLIAHPMLIERNDPKTGARLPAHFIEEVEVTLNGKTAVSLECGQAVSTNPLVSFELRSVKTGDVIGIRWRDNQGKSDAGDFPVV</sequence>
<evidence type="ECO:0000259" key="1">
    <source>
        <dbReference type="Pfam" id="PF08770"/>
    </source>
</evidence>
<dbReference type="KEGG" id="thu:AC731_002735"/>
<dbReference type="InterPro" id="IPR014756">
    <property type="entry name" value="Ig_E-set"/>
</dbReference>
<keyword evidence="3" id="KW-1185">Reference proteome</keyword>
<accession>A0A140IDX6</accession>
<dbReference type="Gene3D" id="2.60.40.10">
    <property type="entry name" value="Immunoglobulins"/>
    <property type="match status" value="1"/>
</dbReference>